<dbReference type="Pfam" id="PF03595">
    <property type="entry name" value="SLAC1"/>
    <property type="match status" value="1"/>
</dbReference>
<feature type="transmembrane region" description="Helical" evidence="8">
    <location>
        <begin position="57"/>
        <end position="78"/>
    </location>
</feature>
<dbReference type="Gene3D" id="1.50.10.150">
    <property type="entry name" value="Voltage-dependent anion channel"/>
    <property type="match status" value="1"/>
</dbReference>
<dbReference type="CDD" id="cd09320">
    <property type="entry name" value="TDT_like_2"/>
    <property type="match status" value="1"/>
</dbReference>
<dbReference type="EMBL" id="VSFG01000008">
    <property type="protein sequence ID" value="TYB42233.1"/>
    <property type="molecule type" value="Genomic_DNA"/>
</dbReference>
<evidence type="ECO:0000313" key="10">
    <source>
        <dbReference type="Proteomes" id="UP000323380"/>
    </source>
</evidence>
<dbReference type="RefSeq" id="WP_067888286.1">
    <property type="nucleotide sequence ID" value="NZ_VSFG01000008.1"/>
</dbReference>
<keyword evidence="4" id="KW-1003">Cell membrane</keyword>
<dbReference type="Proteomes" id="UP000323380">
    <property type="component" value="Unassembled WGS sequence"/>
</dbReference>
<feature type="transmembrane region" description="Helical" evidence="8">
    <location>
        <begin position="337"/>
        <end position="357"/>
    </location>
</feature>
<dbReference type="InterPro" id="IPR004695">
    <property type="entry name" value="SLAC1/Mae1/Ssu1/TehA"/>
</dbReference>
<feature type="transmembrane region" description="Helical" evidence="8">
    <location>
        <begin position="199"/>
        <end position="222"/>
    </location>
</feature>
<keyword evidence="7 8" id="KW-0472">Membrane</keyword>
<protein>
    <submittedName>
        <fullName evidence="9">TDT family transporter</fullName>
    </submittedName>
</protein>
<keyword evidence="6 8" id="KW-1133">Transmembrane helix</keyword>
<feature type="transmembrane region" description="Helical" evidence="8">
    <location>
        <begin position="30"/>
        <end position="51"/>
    </location>
</feature>
<dbReference type="PANTHER" id="PTHR31686:SF1">
    <property type="entry name" value="SULFITE EFFLUX PUMP SSU1"/>
    <property type="match status" value="1"/>
</dbReference>
<feature type="transmembrane region" description="Helical" evidence="8">
    <location>
        <begin position="304"/>
        <end position="325"/>
    </location>
</feature>
<reference evidence="9 10" key="1">
    <citation type="submission" date="2019-08" db="EMBL/GenBank/DDBJ databases">
        <title>Actinomadura sp. nov. CYP1-5 isolated from mountain soil.</title>
        <authorList>
            <person name="Songsumanus A."/>
            <person name="Kuncharoen N."/>
            <person name="Kudo T."/>
            <person name="Yuki M."/>
            <person name="Igarashi Y."/>
            <person name="Tanasupawat S."/>
        </authorList>
    </citation>
    <scope>NUCLEOTIDE SEQUENCE [LARGE SCALE GENOMIC DNA]</scope>
    <source>
        <strain evidence="9 10">JCM 14158</strain>
    </source>
</reference>
<comment type="similarity">
    <text evidence="2">Belongs to the tellurite-resistance/dicarboxylate transporter (TDT) family.</text>
</comment>
<dbReference type="GO" id="GO:0005886">
    <property type="term" value="C:plasma membrane"/>
    <property type="evidence" value="ECO:0007669"/>
    <property type="project" value="UniProtKB-SubCell"/>
</dbReference>
<feature type="transmembrane region" description="Helical" evidence="8">
    <location>
        <begin position="234"/>
        <end position="257"/>
    </location>
</feature>
<keyword evidence="10" id="KW-1185">Reference proteome</keyword>
<evidence type="ECO:0000256" key="2">
    <source>
        <dbReference type="ARBA" id="ARBA00008566"/>
    </source>
</evidence>
<dbReference type="PANTHER" id="PTHR31686">
    <property type="match status" value="1"/>
</dbReference>
<evidence type="ECO:0000256" key="7">
    <source>
        <dbReference type="ARBA" id="ARBA00023136"/>
    </source>
</evidence>
<dbReference type="AlphaFoldDB" id="A0A5D0ND35"/>
<evidence type="ECO:0000256" key="1">
    <source>
        <dbReference type="ARBA" id="ARBA00004651"/>
    </source>
</evidence>
<keyword evidence="5 8" id="KW-0812">Transmembrane</keyword>
<evidence type="ECO:0000256" key="3">
    <source>
        <dbReference type="ARBA" id="ARBA00022448"/>
    </source>
</evidence>
<accession>A0A5D0ND35</accession>
<dbReference type="STRING" id="1220554.GCA_001552135_02014"/>
<sequence>MGLLTAPARGPLLGELERPADAFRHLGPNWYAAVMGTSIVANGAAALPVAFPGRHAFAVAVWAVAFAMLAALMAARAVHLVRHPDVARFQLLDNPATAVFYGCPPMALLAVGYGTLVLGPGVLGAGPAVALDAVLWTLGTVYALAVAAGVPYLMITRHRLEPGSADPTWLLPVVAPMVAAALGPALVPHLPDGQARATLLYGCYGMFGASLLATLVLLPGIWTRLAAGRPLPTVLTPTLFLVLGPLGQSTTAVVQLGDAAGGAAPGYAAAMRAFAVLYGAPVLGFAVFWLVIAGTANLRAMRRGMPFAMTCWAFTFPVGTCVTGASGLARATGLDALAHLAVALYLLLVAAWAVAAVKTAGGALTGRLFLPAPAPAPTPA</sequence>
<proteinExistence type="inferred from homology"/>
<organism evidence="9 10">
    <name type="scientific">Actinomadura chibensis</name>
    <dbReference type="NCBI Taxonomy" id="392828"/>
    <lineage>
        <taxon>Bacteria</taxon>
        <taxon>Bacillati</taxon>
        <taxon>Actinomycetota</taxon>
        <taxon>Actinomycetes</taxon>
        <taxon>Streptosporangiales</taxon>
        <taxon>Thermomonosporaceae</taxon>
        <taxon>Actinomadura</taxon>
    </lineage>
</organism>
<evidence type="ECO:0000256" key="6">
    <source>
        <dbReference type="ARBA" id="ARBA00022989"/>
    </source>
</evidence>
<comment type="subcellular location">
    <subcellularLocation>
        <location evidence="1">Cell membrane</location>
        <topology evidence="1">Multi-pass membrane protein</topology>
    </subcellularLocation>
</comment>
<feature type="transmembrane region" description="Helical" evidence="8">
    <location>
        <begin position="269"/>
        <end position="292"/>
    </location>
</feature>
<dbReference type="GO" id="GO:0055085">
    <property type="term" value="P:transmembrane transport"/>
    <property type="evidence" value="ECO:0007669"/>
    <property type="project" value="InterPro"/>
</dbReference>
<comment type="caution">
    <text evidence="9">The sequence shown here is derived from an EMBL/GenBank/DDBJ whole genome shotgun (WGS) entry which is preliminary data.</text>
</comment>
<evidence type="ECO:0000256" key="8">
    <source>
        <dbReference type="SAM" id="Phobius"/>
    </source>
</evidence>
<dbReference type="InterPro" id="IPR038665">
    <property type="entry name" value="Voltage-dep_anion_channel_sf"/>
</dbReference>
<feature type="transmembrane region" description="Helical" evidence="8">
    <location>
        <begin position="167"/>
        <end position="187"/>
    </location>
</feature>
<evidence type="ECO:0000256" key="5">
    <source>
        <dbReference type="ARBA" id="ARBA00022692"/>
    </source>
</evidence>
<keyword evidence="3" id="KW-0813">Transport</keyword>
<feature type="transmembrane region" description="Helical" evidence="8">
    <location>
        <begin position="133"/>
        <end position="155"/>
    </location>
</feature>
<evidence type="ECO:0000256" key="4">
    <source>
        <dbReference type="ARBA" id="ARBA00022475"/>
    </source>
</evidence>
<evidence type="ECO:0000313" key="9">
    <source>
        <dbReference type="EMBL" id="TYB42233.1"/>
    </source>
</evidence>
<dbReference type="InterPro" id="IPR051629">
    <property type="entry name" value="Sulfite_efflux_TDT"/>
</dbReference>
<feature type="transmembrane region" description="Helical" evidence="8">
    <location>
        <begin position="99"/>
        <end position="121"/>
    </location>
</feature>
<gene>
    <name evidence="9" type="ORF">FXF69_30890</name>
</gene>
<name>A0A5D0ND35_9ACTN</name>